<proteinExistence type="predicted"/>
<feature type="domain" description="Major facilitator superfamily (MFS) profile" evidence="6">
    <location>
        <begin position="20"/>
        <end position="407"/>
    </location>
</feature>
<organism evidence="7">
    <name type="scientific">Zymomonas mobilis subsp. mobilis (strain ATCC 31821 / ZM4 / CP4)</name>
    <dbReference type="NCBI Taxonomy" id="264203"/>
    <lineage>
        <taxon>Bacteria</taxon>
        <taxon>Pseudomonadati</taxon>
        <taxon>Pseudomonadota</taxon>
        <taxon>Alphaproteobacteria</taxon>
        <taxon>Sphingomonadales</taxon>
        <taxon>Zymomonadaceae</taxon>
        <taxon>Zymomonas</taxon>
    </lineage>
</organism>
<evidence type="ECO:0000256" key="2">
    <source>
        <dbReference type="ARBA" id="ARBA00022692"/>
    </source>
</evidence>
<dbReference type="InterPro" id="IPR036259">
    <property type="entry name" value="MFS_trans_sf"/>
</dbReference>
<dbReference type="GO" id="GO:0015134">
    <property type="term" value="F:hexuronate transmembrane transporter activity"/>
    <property type="evidence" value="ECO:0007669"/>
    <property type="project" value="TreeGrafter"/>
</dbReference>
<dbReference type="InterPro" id="IPR011701">
    <property type="entry name" value="MFS"/>
</dbReference>
<dbReference type="Gene3D" id="1.20.1250.20">
    <property type="entry name" value="MFS general substrate transporter like domains"/>
    <property type="match status" value="2"/>
</dbReference>
<sequence length="418" mass="46250">MTVATQKSTFLPRYNHQKLVVIMLITIGIVAYADRQIIALLKPVLDKEFGWNARDYALISSYSQAATAFSMLASGWIVDRLGVRISLGAGIAGWSISTAFHGLVNGLKSFLFLRVSLGSFEGICTPATMKTISLRFQKEHHGRIVGLIQAGHNVAAMLTPLMVAGLFPFLGWRGTIITIGLLGLICATIWISIPQPRKKISLITKKSKIISNNKYYRIIIGFALGKFLVDFVLWFLMFWIPDILHRHYGLNTVQLGIPVAVIYGMAALGCLFGGYIPSILAKKYNLPLEIIRRRFLVVISLLALPISLILYFHNLFIAIFLLGIALAAHQAFATNLFAFISEWLPSDRIGRVSGLGAFCGNISGALGLRIVGHFANTVEAMWPIFIYCSFAYILGWLALNILAPYNFLIKLNLNKGKN</sequence>
<dbReference type="PANTHER" id="PTHR11662">
    <property type="entry name" value="SOLUTE CARRIER FAMILY 17"/>
    <property type="match status" value="1"/>
</dbReference>
<dbReference type="PROSITE" id="PS50850">
    <property type="entry name" value="MFS"/>
    <property type="match status" value="1"/>
</dbReference>
<comment type="subcellular location">
    <subcellularLocation>
        <location evidence="1">Membrane</location>
        <topology evidence="1">Multi-pass membrane protein</topology>
    </subcellularLocation>
</comment>
<feature type="transmembrane region" description="Helical" evidence="5">
    <location>
        <begin position="85"/>
        <end position="104"/>
    </location>
</feature>
<evidence type="ECO:0000256" key="1">
    <source>
        <dbReference type="ARBA" id="ARBA00004141"/>
    </source>
</evidence>
<dbReference type="PANTHER" id="PTHR11662:SF285">
    <property type="entry name" value="HEXURONATE TRANSPORTER"/>
    <property type="match status" value="1"/>
</dbReference>
<reference evidence="7" key="1">
    <citation type="submission" date="2010-01" db="EMBL/GenBank/DDBJ databases">
        <title>Complete sequence of plasmid2 of Zymomonas mobilis subsp. mobilis ZM4.</title>
        <authorList>
            <consortium name="US DOE Joint Genome Institute"/>
            <person name="Lucas S."/>
            <person name="Copeland A."/>
            <person name="Lapidus A."/>
            <person name="Glavina del Rio T."/>
            <person name="Tice H."/>
            <person name="Bruce D."/>
            <person name="Goodwin L."/>
            <person name="Pitluck S."/>
            <person name="Balakireva M."/>
            <person name="Brettin T."/>
            <person name="Detter J.C."/>
            <person name="Han C."/>
            <person name="Larimer F."/>
            <person name="Land M."/>
            <person name="Hauser L."/>
            <person name="Kyrpides N."/>
            <person name="Mikhailova N."/>
            <person name="Pappas K."/>
        </authorList>
    </citation>
    <scope>NUCLEOTIDE SEQUENCE [LARGE SCALE GENOMIC DNA]</scope>
    <source>
        <strain evidence="7">ZM4</strain>
        <plasmid evidence="7">pZZM402</plasmid>
    </source>
</reference>
<feature type="transmembrane region" description="Helical" evidence="5">
    <location>
        <begin position="176"/>
        <end position="194"/>
    </location>
</feature>
<dbReference type="InterPro" id="IPR020846">
    <property type="entry name" value="MFS_dom"/>
</dbReference>
<evidence type="ECO:0000313" key="7">
    <source>
        <dbReference type="EMBL" id="ADC33836.1"/>
    </source>
</evidence>
<dbReference type="RefSeq" id="WP_012954726.1">
    <property type="nucleotide sequence ID" value="NC_013785.1"/>
</dbReference>
<evidence type="ECO:0000256" key="4">
    <source>
        <dbReference type="ARBA" id="ARBA00023136"/>
    </source>
</evidence>
<keyword evidence="7" id="KW-0614">Plasmid</keyword>
<feature type="transmembrane region" description="Helical" evidence="5">
    <location>
        <begin position="384"/>
        <end position="408"/>
    </location>
</feature>
<feature type="transmembrane region" description="Helical" evidence="5">
    <location>
        <begin position="20"/>
        <end position="41"/>
    </location>
</feature>
<feature type="transmembrane region" description="Helical" evidence="5">
    <location>
        <begin position="215"/>
        <end position="240"/>
    </location>
</feature>
<feature type="transmembrane region" description="Helical" evidence="5">
    <location>
        <begin position="352"/>
        <end position="372"/>
    </location>
</feature>
<name>A0A806CKK9_ZYMMO</name>
<gene>
    <name evidence="7" type="ORF">ZZM4_0060</name>
</gene>
<evidence type="ECO:0000259" key="6">
    <source>
        <dbReference type="PROSITE" id="PS50850"/>
    </source>
</evidence>
<dbReference type="GO" id="GO:0016020">
    <property type="term" value="C:membrane"/>
    <property type="evidence" value="ECO:0007669"/>
    <property type="project" value="UniProtKB-SubCell"/>
</dbReference>
<feature type="transmembrane region" description="Helical" evidence="5">
    <location>
        <begin position="61"/>
        <end position="78"/>
    </location>
</feature>
<protein>
    <submittedName>
        <fullName evidence="7">Major facilitator superfamily MFS_1</fullName>
    </submittedName>
</protein>
<dbReference type="GeneID" id="79905320"/>
<accession>A0A806CKK9</accession>
<keyword evidence="4 5" id="KW-0472">Membrane</keyword>
<dbReference type="EMBL" id="CP001882">
    <property type="protein sequence ID" value="ADC33836.1"/>
    <property type="molecule type" value="Genomic_DNA"/>
</dbReference>
<feature type="transmembrane region" description="Helical" evidence="5">
    <location>
        <begin position="318"/>
        <end position="340"/>
    </location>
</feature>
<geneLocation type="plasmid" evidence="7">
    <name>pZZM402</name>
</geneLocation>
<keyword evidence="3 5" id="KW-1133">Transmembrane helix</keyword>
<evidence type="ECO:0000256" key="5">
    <source>
        <dbReference type="SAM" id="Phobius"/>
    </source>
</evidence>
<feature type="transmembrane region" description="Helical" evidence="5">
    <location>
        <begin position="260"/>
        <end position="281"/>
    </location>
</feature>
<keyword evidence="2 5" id="KW-0812">Transmembrane</keyword>
<feature type="transmembrane region" description="Helical" evidence="5">
    <location>
        <begin position="293"/>
        <end position="312"/>
    </location>
</feature>
<dbReference type="SUPFAM" id="SSF103473">
    <property type="entry name" value="MFS general substrate transporter"/>
    <property type="match status" value="1"/>
</dbReference>
<dbReference type="Pfam" id="PF07690">
    <property type="entry name" value="MFS_1"/>
    <property type="match status" value="1"/>
</dbReference>
<dbReference type="InterPro" id="IPR050382">
    <property type="entry name" value="MFS_Na/Anion_cotransporter"/>
</dbReference>
<dbReference type="AlphaFoldDB" id="A0A806CKK9"/>
<evidence type="ECO:0000256" key="3">
    <source>
        <dbReference type="ARBA" id="ARBA00022989"/>
    </source>
</evidence>